<dbReference type="InterPro" id="IPR017781">
    <property type="entry name" value="ABC_transptr_urea_ATP-bd_UrtD"/>
</dbReference>
<evidence type="ECO:0000256" key="2">
    <source>
        <dbReference type="ARBA" id="ARBA00022741"/>
    </source>
</evidence>
<reference evidence="5 6" key="1">
    <citation type="submission" date="2012-02" db="EMBL/GenBank/DDBJ databases">
        <title>Complete genome sequence of Caldilinea aerophila DSM 14535 (= NBRC 102666).</title>
        <authorList>
            <person name="Oguchi A."/>
            <person name="Hosoyama A."/>
            <person name="Sekine M."/>
            <person name="Fukai R."/>
            <person name="Kato Y."/>
            <person name="Nakamura S."/>
            <person name="Hanada S."/>
            <person name="Yamazaki S."/>
            <person name="Fujita N."/>
        </authorList>
    </citation>
    <scope>NUCLEOTIDE SEQUENCE [LARGE SCALE GENOMIC DNA]</scope>
    <source>
        <strain evidence="6">DSM 14535 / JCM 11387 / NBRC 104270 / STL-6-O1</strain>
    </source>
</reference>
<protein>
    <submittedName>
        <fullName evidence="5">Putative ABC transporter ATP-binding protein</fullName>
    </submittedName>
</protein>
<dbReference type="Pfam" id="PF12399">
    <property type="entry name" value="BCA_ABC_TP_C"/>
    <property type="match status" value="1"/>
</dbReference>
<evidence type="ECO:0000313" key="6">
    <source>
        <dbReference type="Proteomes" id="UP000007880"/>
    </source>
</evidence>
<sequence length="258" mass="28917">MISNATIKPILHLQDVTVSFDGFRALDGLNFRMNYGELRFVIGPNGAGKTTLLDVLTGKTRPQRGVVIFDGRINVTKTPEHELARQGIARKFQTPTIFPSLTVYENLEVAASFRDGVLGLMRRPPLDRWKQIEEVLNLVRLKSRAFVQAGVLAHGEKQWLEIAMLLIQKPKLLLLDEPVAGMTRAERNRTGELLHTISGHCSVLVVEHDMEFVRNFASQVTVLHLGRCLTQGSVAQIQADPRVIEVYIGRNHVRAALR</sequence>
<dbReference type="OrthoDB" id="9805514at2"/>
<name>I0HZB4_CALAS</name>
<keyword evidence="3 5" id="KW-0067">ATP-binding</keyword>
<dbReference type="PANTHER" id="PTHR45772:SF8">
    <property type="entry name" value="HIGH-AFFINITY BRANCHED-CHAIN AMINO ACID TRANSPORT ATP-BINDING PROTEIN"/>
    <property type="match status" value="1"/>
</dbReference>
<dbReference type="PATRIC" id="fig|926550.5.peg.331"/>
<evidence type="ECO:0000256" key="1">
    <source>
        <dbReference type="ARBA" id="ARBA00022448"/>
    </source>
</evidence>
<dbReference type="PROSITE" id="PS50893">
    <property type="entry name" value="ABC_TRANSPORTER_2"/>
    <property type="match status" value="1"/>
</dbReference>
<dbReference type="Gene3D" id="3.40.50.300">
    <property type="entry name" value="P-loop containing nucleotide triphosphate hydrolases"/>
    <property type="match status" value="1"/>
</dbReference>
<dbReference type="GO" id="GO:0005524">
    <property type="term" value="F:ATP binding"/>
    <property type="evidence" value="ECO:0007669"/>
    <property type="project" value="UniProtKB-KW"/>
</dbReference>
<dbReference type="InterPro" id="IPR003593">
    <property type="entry name" value="AAA+_ATPase"/>
</dbReference>
<accession>I0HZB4</accession>
<dbReference type="Proteomes" id="UP000007880">
    <property type="component" value="Chromosome"/>
</dbReference>
<organism evidence="5 6">
    <name type="scientific">Caldilinea aerophila (strain DSM 14535 / JCM 11387 / NBRC 104270 / STL-6-O1)</name>
    <dbReference type="NCBI Taxonomy" id="926550"/>
    <lineage>
        <taxon>Bacteria</taxon>
        <taxon>Bacillati</taxon>
        <taxon>Chloroflexota</taxon>
        <taxon>Caldilineae</taxon>
        <taxon>Caldilineales</taxon>
        <taxon>Caldilineaceae</taxon>
        <taxon>Caldilinea</taxon>
    </lineage>
</organism>
<dbReference type="Pfam" id="PF00005">
    <property type="entry name" value="ABC_tran"/>
    <property type="match status" value="1"/>
</dbReference>
<dbReference type="InterPro" id="IPR003439">
    <property type="entry name" value="ABC_transporter-like_ATP-bd"/>
</dbReference>
<evidence type="ECO:0000259" key="4">
    <source>
        <dbReference type="PROSITE" id="PS50893"/>
    </source>
</evidence>
<dbReference type="InterPro" id="IPR027417">
    <property type="entry name" value="P-loop_NTPase"/>
</dbReference>
<dbReference type="CDD" id="cd03219">
    <property type="entry name" value="ABC_Mj1267_LivG_branched"/>
    <property type="match status" value="1"/>
</dbReference>
<keyword evidence="6" id="KW-1185">Reference proteome</keyword>
<dbReference type="SMART" id="SM00382">
    <property type="entry name" value="AAA"/>
    <property type="match status" value="1"/>
</dbReference>
<dbReference type="PANTHER" id="PTHR45772">
    <property type="entry name" value="CONSERVED COMPONENT OF ABC TRANSPORTER FOR NATURAL AMINO ACIDS-RELATED"/>
    <property type="match status" value="1"/>
</dbReference>
<dbReference type="InterPro" id="IPR051120">
    <property type="entry name" value="ABC_AA/LPS_Transport"/>
</dbReference>
<dbReference type="STRING" id="926550.CLDAP_03120"/>
<dbReference type="RefSeq" id="WP_014431593.1">
    <property type="nucleotide sequence ID" value="NC_017079.1"/>
</dbReference>
<evidence type="ECO:0000313" key="5">
    <source>
        <dbReference type="EMBL" id="BAL98351.1"/>
    </source>
</evidence>
<dbReference type="NCBIfam" id="TIGR03411">
    <property type="entry name" value="urea_trans_UrtD"/>
    <property type="match status" value="1"/>
</dbReference>
<dbReference type="HOGENOM" id="CLU_000604_1_2_0"/>
<dbReference type="GO" id="GO:0005886">
    <property type="term" value="C:plasma membrane"/>
    <property type="evidence" value="ECO:0007669"/>
    <property type="project" value="TreeGrafter"/>
</dbReference>
<dbReference type="InterPro" id="IPR032823">
    <property type="entry name" value="BCA_ABC_TP_C"/>
</dbReference>
<dbReference type="GO" id="GO:0016887">
    <property type="term" value="F:ATP hydrolysis activity"/>
    <property type="evidence" value="ECO:0007669"/>
    <property type="project" value="InterPro"/>
</dbReference>
<dbReference type="AlphaFoldDB" id="I0HZB4"/>
<dbReference type="eggNOG" id="COG4674">
    <property type="taxonomic scope" value="Bacteria"/>
</dbReference>
<dbReference type="KEGG" id="cap:CLDAP_03120"/>
<proteinExistence type="predicted"/>
<feature type="domain" description="ABC transporter" evidence="4">
    <location>
        <begin position="11"/>
        <end position="250"/>
    </location>
</feature>
<dbReference type="SUPFAM" id="SSF52540">
    <property type="entry name" value="P-loop containing nucleoside triphosphate hydrolases"/>
    <property type="match status" value="1"/>
</dbReference>
<keyword evidence="1" id="KW-0813">Transport</keyword>
<evidence type="ECO:0000256" key="3">
    <source>
        <dbReference type="ARBA" id="ARBA00022840"/>
    </source>
</evidence>
<dbReference type="EMBL" id="AP012337">
    <property type="protein sequence ID" value="BAL98351.1"/>
    <property type="molecule type" value="Genomic_DNA"/>
</dbReference>
<gene>
    <name evidence="5" type="ordered locus">CLDAP_03120</name>
</gene>
<keyword evidence="2" id="KW-0547">Nucleotide-binding</keyword>